<feature type="compositionally biased region" description="Pro residues" evidence="2">
    <location>
        <begin position="444"/>
        <end position="470"/>
    </location>
</feature>
<keyword evidence="3" id="KW-1133">Transmembrane helix</keyword>
<feature type="chain" id="PRO_5021028163" evidence="4">
    <location>
        <begin position="23"/>
        <end position="967"/>
    </location>
</feature>
<evidence type="ECO:0000256" key="1">
    <source>
        <dbReference type="SAM" id="Coils"/>
    </source>
</evidence>
<gene>
    <name evidence="6" type="ORF">EDC35_101126</name>
</gene>
<dbReference type="InterPro" id="IPR020012">
    <property type="entry name" value="LysM_FimV"/>
</dbReference>
<feature type="region of interest" description="Disordered" evidence="2">
    <location>
        <begin position="281"/>
        <end position="304"/>
    </location>
</feature>
<feature type="region of interest" description="Disordered" evidence="2">
    <location>
        <begin position="537"/>
        <end position="591"/>
    </location>
</feature>
<dbReference type="Gene3D" id="1.25.40.10">
    <property type="entry name" value="Tetratricopeptide repeat domain"/>
    <property type="match status" value="1"/>
</dbReference>
<dbReference type="NCBIfam" id="TIGR03505">
    <property type="entry name" value="FimV_core"/>
    <property type="match status" value="1"/>
</dbReference>
<dbReference type="AlphaFoldDB" id="A0A4R3N9K9"/>
<dbReference type="InterPro" id="IPR011990">
    <property type="entry name" value="TPR-like_helical_dom_sf"/>
</dbReference>
<evidence type="ECO:0000256" key="3">
    <source>
        <dbReference type="SAM" id="Phobius"/>
    </source>
</evidence>
<name>A0A4R3N9K9_9GAMM</name>
<dbReference type="InterPro" id="IPR057840">
    <property type="entry name" value="FimV_N"/>
</dbReference>
<feature type="region of interest" description="Disordered" evidence="2">
    <location>
        <begin position="357"/>
        <end position="479"/>
    </location>
</feature>
<feature type="region of interest" description="Disordered" evidence="2">
    <location>
        <begin position="688"/>
        <end position="710"/>
    </location>
</feature>
<dbReference type="Proteomes" id="UP000295717">
    <property type="component" value="Unassembled WGS sequence"/>
</dbReference>
<reference evidence="6 7" key="1">
    <citation type="submission" date="2019-03" db="EMBL/GenBank/DDBJ databases">
        <title>Genomic Encyclopedia of Type Strains, Phase IV (KMG-IV): sequencing the most valuable type-strain genomes for metagenomic binning, comparative biology and taxonomic classification.</title>
        <authorList>
            <person name="Goeker M."/>
        </authorList>
    </citation>
    <scope>NUCLEOTIDE SEQUENCE [LARGE SCALE GENOMIC DNA]</scope>
    <source>
        <strain evidence="6 7">DSM 13587</strain>
    </source>
</reference>
<dbReference type="RefSeq" id="WP_132974916.1">
    <property type="nucleotide sequence ID" value="NZ_SMAO01000001.1"/>
</dbReference>
<evidence type="ECO:0000313" key="6">
    <source>
        <dbReference type="EMBL" id="TCT23813.1"/>
    </source>
</evidence>
<sequence>MSRKLILASTMSMILAGADAFALGLGGLRTQSALNQPFVGEIDLHDVKPDEVDAVKVSIASQQAFDKAGLERYYYLTNLRFTPEVSPQGKPLIRISSRDPIREPYMDLLIEAVWPGGRLVKEYTVLLDPPVLTSRQTARVETPSAGAHSPAAAPPSGVGVTPSSAYLPAPGDGFPLYVGPIGSGAGLWRLAREHGPADATTAQTAMALYRNNQHAFVRGNINRLILGKTLVIPTRAELFALDPAAAERDYATALRGGPARREPITGIPPDALSRLRIAGATSETAPPAVSPTSAVPGAPSSAVPAPAMEQDLLRALETSESTRQEAVELRDRIKELETQLADIQTLLQLRNAELARAQAGEQPTDTSLPVSMPVPTPAPLDSELDGRLEPATVALPEGAPTPPVDTASVAPGDTQLTTEPPSTTEAGLLPVPVPTSSDAALLPVPQPEPAAAPPEPATAPTPPPQTPPPAAQSTVPAAEEDASTWHALLLPLAGFAAVTALGILVFSWVTARRRRREEAEGDEDDLSLDVFDLAEPIADSTPSRVTPESERPGAPVTLTKAEQPESELESVPVSDPLSRPITNTDDGDGADSALLPMSSLSNFDAETDEADVLSEADIYIAYGRHGEAQELLRNEMRRYPNRLDIKFKLAEAYAGTKDVRLLAELMQTIKAAGGDRAEPAQWKRLQSLAGSADSAGEMPVGANRTASDDATPVARRVPEPMLPDTLTDSQDLGLDDVFSLDISDIQRALPNSTEPSPAESATVANALRAGEPEHQVQPKFTDDFLRDLAPAAAPAFDDVHLDLDSFGDALTVPASRDKGVLRPEPARDLRTPADDGSELVLTLDEPRPALDDDLDSVFNDEPTLARNEFAGAKPSGSNPLPLLSPGQDEFNGVGLPPVQESVPTDLLSSQWQMDSGIWDETATKLDLARAYIEMDDAEAAREILGEVIAEGRDEQRAEAEALLRKLA</sequence>
<feature type="compositionally biased region" description="Low complexity" evidence="2">
    <location>
        <begin position="142"/>
        <end position="160"/>
    </location>
</feature>
<keyword evidence="1" id="KW-0175">Coiled coil</keyword>
<organism evidence="6 7">
    <name type="scientific">Thiobaca trueperi</name>
    <dbReference type="NCBI Taxonomy" id="127458"/>
    <lineage>
        <taxon>Bacteria</taxon>
        <taxon>Pseudomonadati</taxon>
        <taxon>Pseudomonadota</taxon>
        <taxon>Gammaproteobacteria</taxon>
        <taxon>Chromatiales</taxon>
        <taxon>Chromatiaceae</taxon>
        <taxon>Thiobaca</taxon>
    </lineage>
</organism>
<dbReference type="Gene3D" id="1.20.58.2200">
    <property type="match status" value="1"/>
</dbReference>
<proteinExistence type="predicted"/>
<feature type="transmembrane region" description="Helical" evidence="3">
    <location>
        <begin position="485"/>
        <end position="509"/>
    </location>
</feature>
<feature type="compositionally biased region" description="Polar residues" evidence="2">
    <location>
        <begin position="414"/>
        <end position="425"/>
    </location>
</feature>
<dbReference type="EMBL" id="SMAO01000001">
    <property type="protein sequence ID" value="TCT23813.1"/>
    <property type="molecule type" value="Genomic_DNA"/>
</dbReference>
<feature type="region of interest" description="Disordered" evidence="2">
    <location>
        <begin position="137"/>
        <end position="160"/>
    </location>
</feature>
<dbReference type="InterPro" id="IPR020011">
    <property type="entry name" value="FimV_C"/>
</dbReference>
<feature type="coiled-coil region" evidence="1">
    <location>
        <begin position="319"/>
        <end position="353"/>
    </location>
</feature>
<dbReference type="NCBIfam" id="TIGR03504">
    <property type="entry name" value="FimV_Cterm"/>
    <property type="match status" value="1"/>
</dbReference>
<keyword evidence="7" id="KW-1185">Reference proteome</keyword>
<accession>A0A4R3N9K9</accession>
<protein>
    <submittedName>
        <fullName evidence="6">Pilus assembly protein FimV</fullName>
    </submittedName>
</protein>
<dbReference type="InterPro" id="IPR038440">
    <property type="entry name" value="FimV_C_sf"/>
</dbReference>
<keyword evidence="3" id="KW-0472">Membrane</keyword>
<keyword evidence="3" id="KW-0812">Transmembrane</keyword>
<feature type="domain" description="FimV N-terminal" evidence="5">
    <location>
        <begin position="23"/>
        <end position="130"/>
    </location>
</feature>
<feature type="signal peptide" evidence="4">
    <location>
        <begin position="1"/>
        <end position="22"/>
    </location>
</feature>
<evidence type="ECO:0000256" key="2">
    <source>
        <dbReference type="SAM" id="MobiDB-lite"/>
    </source>
</evidence>
<comment type="caution">
    <text evidence="6">The sequence shown here is derived from an EMBL/GenBank/DDBJ whole genome shotgun (WGS) entry which is preliminary data.</text>
</comment>
<evidence type="ECO:0000313" key="7">
    <source>
        <dbReference type="Proteomes" id="UP000295717"/>
    </source>
</evidence>
<dbReference type="Pfam" id="PF25800">
    <property type="entry name" value="FimV_N"/>
    <property type="match status" value="1"/>
</dbReference>
<evidence type="ECO:0000259" key="5">
    <source>
        <dbReference type="Pfam" id="PF25800"/>
    </source>
</evidence>
<keyword evidence="4" id="KW-0732">Signal</keyword>
<evidence type="ECO:0000256" key="4">
    <source>
        <dbReference type="SAM" id="SignalP"/>
    </source>
</evidence>
<dbReference type="OrthoDB" id="5298707at2"/>